<proteinExistence type="predicted"/>
<sequence length="124" mass="13761">MFTAIRARWFEARVRAELKAQHNDQAFVNAAFKRLDIAREMERMRGSALARGKPGAFLIACKVLAINAADPENDPVTQMLCASLLSARLQKARSNPSFHDAFSGYLDEVETLSHDAIGRNRGVT</sequence>
<dbReference type="AlphaFoldDB" id="A0A6J5DNY2"/>
<dbReference type="RefSeq" id="WP_175226745.1">
    <property type="nucleotide sequence ID" value="NZ_CADIKH010000009.1"/>
</dbReference>
<name>A0A6J5DNY2_9BURK</name>
<organism evidence="1 2">
    <name type="scientific">Paraburkholderia humisilvae</name>
    <dbReference type="NCBI Taxonomy" id="627669"/>
    <lineage>
        <taxon>Bacteria</taxon>
        <taxon>Pseudomonadati</taxon>
        <taxon>Pseudomonadota</taxon>
        <taxon>Betaproteobacteria</taxon>
        <taxon>Burkholderiales</taxon>
        <taxon>Burkholderiaceae</taxon>
        <taxon>Paraburkholderia</taxon>
    </lineage>
</organism>
<protein>
    <submittedName>
        <fullName evidence="1">Uncharacterized protein</fullName>
    </submittedName>
</protein>
<accession>A0A6J5DNY2</accession>
<dbReference type="Proteomes" id="UP000494363">
    <property type="component" value="Unassembled WGS sequence"/>
</dbReference>
<dbReference type="EMBL" id="CADIKH010000009">
    <property type="protein sequence ID" value="CAB3754912.1"/>
    <property type="molecule type" value="Genomic_DNA"/>
</dbReference>
<evidence type="ECO:0000313" key="1">
    <source>
        <dbReference type="EMBL" id="CAB3754912.1"/>
    </source>
</evidence>
<reference evidence="1 2" key="1">
    <citation type="submission" date="2020-04" db="EMBL/GenBank/DDBJ databases">
        <authorList>
            <person name="De Canck E."/>
        </authorList>
    </citation>
    <scope>NUCLEOTIDE SEQUENCE [LARGE SCALE GENOMIC DNA]</scope>
    <source>
        <strain evidence="1 2">LMG 29542</strain>
    </source>
</reference>
<evidence type="ECO:0000313" key="2">
    <source>
        <dbReference type="Proteomes" id="UP000494363"/>
    </source>
</evidence>
<keyword evidence="2" id="KW-1185">Reference proteome</keyword>
<gene>
    <name evidence="1" type="ORF">LMG29542_02487</name>
</gene>